<feature type="non-terminal residue" evidence="2">
    <location>
        <position position="1"/>
    </location>
</feature>
<dbReference type="Gene3D" id="3.90.550.10">
    <property type="entry name" value="Spore Coat Polysaccharide Biosynthesis Protein SpsA, Chain A"/>
    <property type="match status" value="1"/>
</dbReference>
<dbReference type="PANTHER" id="PTHR47411:SF3">
    <property type="entry name" value="I-BETA-1,3-N-ACETYLGLUCOSAMINYLTRANSFERASE"/>
    <property type="match status" value="1"/>
</dbReference>
<keyword evidence="1" id="KW-0812">Transmembrane</keyword>
<dbReference type="EMBL" id="BTRK01000003">
    <property type="protein sequence ID" value="GMR43297.1"/>
    <property type="molecule type" value="Genomic_DNA"/>
</dbReference>
<comment type="caution">
    <text evidence="2">The sequence shown here is derived from an EMBL/GenBank/DDBJ whole genome shotgun (WGS) entry which is preliminary data.</text>
</comment>
<sequence>FRLFRRVTASILIVLLICYIIYLIFRPPPSLVHSGDRRWVAYNGFCVLPYFHAGPNVTIRLLDDALDHNDLLLQEIPRDDPKLFHDGLTLLTHSSASSLDERYLSNLITNWRGPISLAVLIEGIFNEYHVNQKISKALRTLKNANDAARLSVHIMFNKTGVKSKPCEESAYNLRQRSNRGAIVASYPINTVRNVARLFSSTRYIAFADGDYLFSSGFYHKMLSILRENSKLGSKVALLYRIFEVNDADSNRKNHNLTKTDLKGLIAKKKARVFHEKKWSEGHSMPNLPEWLKEPESAHPEIFDLEISVKNRTAWEFQFATLRDVPLFDENFPYRADNNLELRWEVCRAGYELHSVQDLFVYHTITTKRKGKDDGGRKHMIKKKNYDIFVKAKKELIQRMERLYPDTMDECPV</sequence>
<evidence type="ECO:0000256" key="1">
    <source>
        <dbReference type="SAM" id="Phobius"/>
    </source>
</evidence>
<proteinExistence type="predicted"/>
<keyword evidence="3" id="KW-1185">Reference proteome</keyword>
<dbReference type="SUPFAM" id="SSF53448">
    <property type="entry name" value="Nucleotide-diphospho-sugar transferases"/>
    <property type="match status" value="1"/>
</dbReference>
<protein>
    <submittedName>
        <fullName evidence="2">Uncharacterized protein</fullName>
    </submittedName>
</protein>
<keyword evidence="1" id="KW-1133">Transmembrane helix</keyword>
<reference evidence="3" key="1">
    <citation type="submission" date="2022-10" db="EMBL/GenBank/DDBJ databases">
        <title>Genome assembly of Pristionchus species.</title>
        <authorList>
            <person name="Yoshida K."/>
            <person name="Sommer R.J."/>
        </authorList>
    </citation>
    <scope>NUCLEOTIDE SEQUENCE [LARGE SCALE GENOMIC DNA]</scope>
    <source>
        <strain evidence="3">RS5460</strain>
    </source>
</reference>
<dbReference type="Proteomes" id="UP001328107">
    <property type="component" value="Unassembled WGS sequence"/>
</dbReference>
<gene>
    <name evidence="2" type="ORF">PMAYCL1PPCAC_13492</name>
</gene>
<dbReference type="Pfam" id="PF13896">
    <property type="entry name" value="Glyco_transf_49"/>
    <property type="match status" value="1"/>
</dbReference>
<accession>A0AAN4ZL56</accession>
<evidence type="ECO:0000313" key="2">
    <source>
        <dbReference type="EMBL" id="GMR43297.1"/>
    </source>
</evidence>
<feature type="transmembrane region" description="Helical" evidence="1">
    <location>
        <begin position="7"/>
        <end position="25"/>
    </location>
</feature>
<evidence type="ECO:0000313" key="3">
    <source>
        <dbReference type="Proteomes" id="UP001328107"/>
    </source>
</evidence>
<organism evidence="2 3">
    <name type="scientific">Pristionchus mayeri</name>
    <dbReference type="NCBI Taxonomy" id="1317129"/>
    <lineage>
        <taxon>Eukaryota</taxon>
        <taxon>Metazoa</taxon>
        <taxon>Ecdysozoa</taxon>
        <taxon>Nematoda</taxon>
        <taxon>Chromadorea</taxon>
        <taxon>Rhabditida</taxon>
        <taxon>Rhabditina</taxon>
        <taxon>Diplogasteromorpha</taxon>
        <taxon>Diplogasteroidea</taxon>
        <taxon>Neodiplogasteridae</taxon>
        <taxon>Pristionchus</taxon>
    </lineage>
</organism>
<dbReference type="InterPro" id="IPR029044">
    <property type="entry name" value="Nucleotide-diphossugar_trans"/>
</dbReference>
<dbReference type="PANTHER" id="PTHR47411">
    <property type="entry name" value="B3GNT1, BETA-1,3-N-ACETYLGUCOSAMINYLTRANSFERASE 1, HOMOLOG"/>
    <property type="match status" value="1"/>
</dbReference>
<name>A0AAN4ZL56_9BILA</name>
<dbReference type="AlphaFoldDB" id="A0AAN4ZL56"/>
<keyword evidence="1" id="KW-0472">Membrane</keyword>